<keyword evidence="3" id="KW-1185">Reference proteome</keyword>
<dbReference type="OrthoDB" id="47456at2"/>
<name>H2J3F9_MARPK</name>
<dbReference type="EMBL" id="CP003257">
    <property type="protein sequence ID" value="AEX85775.1"/>
    <property type="molecule type" value="Genomic_DNA"/>
</dbReference>
<accession>H2J3F9</accession>
<keyword evidence="1" id="KW-0472">Membrane</keyword>
<dbReference type="HOGENOM" id="CLU_1872953_0_0_0"/>
<reference evidence="2 3" key="1">
    <citation type="journal article" date="2012" name="J. Bacteriol.">
        <title>Complete Genome Sequence of the Thermophilic, Piezophilic, Heterotrophic Bacterium Marinitoga piezophila KA3.</title>
        <authorList>
            <person name="Lucas S."/>
            <person name="Han J."/>
            <person name="Lapidus A."/>
            <person name="Cheng J.F."/>
            <person name="Goodwin L.A."/>
            <person name="Pitluck S."/>
            <person name="Peters L."/>
            <person name="Mikhailova N."/>
            <person name="Teshima H."/>
            <person name="Detter J.C."/>
            <person name="Han C."/>
            <person name="Tapia R."/>
            <person name="Land M."/>
            <person name="Hauser L."/>
            <person name="Kyrpides N.C."/>
            <person name="Ivanova N."/>
            <person name="Pagani I."/>
            <person name="Vannier P."/>
            <person name="Oger P."/>
            <person name="Bartlett D.H."/>
            <person name="Noll K.M."/>
            <person name="Woyke T."/>
            <person name="Jebbar M."/>
        </authorList>
    </citation>
    <scope>NUCLEOTIDE SEQUENCE [LARGE SCALE GENOMIC DNA]</scope>
    <source>
        <strain evidence="3">DSM 14283 / JCM 11233 / KA3</strain>
    </source>
</reference>
<keyword evidence="1" id="KW-1133">Transmembrane helix</keyword>
<protein>
    <submittedName>
        <fullName evidence="2">Uncharacterized protein</fullName>
    </submittedName>
</protein>
<dbReference type="KEGG" id="mpz:Marpi_1375"/>
<sequence length="136" mass="15984">MKSKKGFILFEVIVVLLIESILILVAPIIIKHTFFEDIKKRIDFVYMMDTFVQAKYHSIDFKKKNSRVIVAGKIYFIGNIFLQLPYTQYKNYAHVYQFFNFMMQGPGGTIYINDNVYLRFSILPVTSAFSWGGIKW</sequence>
<gene>
    <name evidence="2" type="ordered locus">Marpi_1375</name>
</gene>
<dbReference type="Proteomes" id="UP000007161">
    <property type="component" value="Chromosome"/>
</dbReference>
<evidence type="ECO:0000313" key="3">
    <source>
        <dbReference type="Proteomes" id="UP000007161"/>
    </source>
</evidence>
<keyword evidence="1" id="KW-0812">Transmembrane</keyword>
<evidence type="ECO:0000313" key="2">
    <source>
        <dbReference type="EMBL" id="AEX85775.1"/>
    </source>
</evidence>
<proteinExistence type="predicted"/>
<feature type="transmembrane region" description="Helical" evidence="1">
    <location>
        <begin position="7"/>
        <end position="30"/>
    </location>
</feature>
<organism evidence="2 3">
    <name type="scientific">Marinitoga piezophila (strain DSM 14283 / JCM 11233 / KA3)</name>
    <dbReference type="NCBI Taxonomy" id="443254"/>
    <lineage>
        <taxon>Bacteria</taxon>
        <taxon>Thermotogati</taxon>
        <taxon>Thermotogota</taxon>
        <taxon>Thermotogae</taxon>
        <taxon>Petrotogales</taxon>
        <taxon>Petrotogaceae</taxon>
        <taxon>Marinitoga</taxon>
    </lineage>
</organism>
<dbReference type="AlphaFoldDB" id="H2J3F9"/>
<reference evidence="3" key="2">
    <citation type="submission" date="2012-01" db="EMBL/GenBank/DDBJ databases">
        <title>Complete sequence of chromosome of Marinitoga piezophila KA3.</title>
        <authorList>
            <person name="Lucas S."/>
            <person name="Han J."/>
            <person name="Lapidus A."/>
            <person name="Cheng J.-F."/>
            <person name="Goodwin L."/>
            <person name="Pitluck S."/>
            <person name="Peters L."/>
            <person name="Mikhailova N."/>
            <person name="Teshima H."/>
            <person name="Detter J.C."/>
            <person name="Han C."/>
            <person name="Tapia R."/>
            <person name="Land M."/>
            <person name="Hauser L."/>
            <person name="Kyrpides N."/>
            <person name="Ivanova N."/>
            <person name="Pagani I."/>
            <person name="Jebbar M."/>
            <person name="Vannier P."/>
            <person name="Oger P."/>
            <person name="Cario A."/>
            <person name="Bartlett D."/>
            <person name="Noll K.M."/>
            <person name="Woyke T."/>
        </authorList>
    </citation>
    <scope>NUCLEOTIDE SEQUENCE [LARGE SCALE GENOMIC DNA]</scope>
    <source>
        <strain evidence="3">DSM 14283 / JCM 11233 / KA3</strain>
    </source>
</reference>
<dbReference type="RefSeq" id="WP_014296846.1">
    <property type="nucleotide sequence ID" value="NC_016751.1"/>
</dbReference>
<evidence type="ECO:0000256" key="1">
    <source>
        <dbReference type="SAM" id="Phobius"/>
    </source>
</evidence>
<dbReference type="STRING" id="443254.Marpi_1375"/>